<dbReference type="PANTHER" id="PTHR14003">
    <property type="entry name" value="TRANSCRIPTIONAL REPRESSOR PROTEIN YY"/>
    <property type="match status" value="1"/>
</dbReference>
<dbReference type="PROSITE" id="PS00028">
    <property type="entry name" value="ZINC_FINGER_C2H2_1"/>
    <property type="match status" value="2"/>
</dbReference>
<comment type="subcellular location">
    <subcellularLocation>
        <location evidence="1">Nucleus</location>
    </subcellularLocation>
</comment>
<evidence type="ECO:0000256" key="2">
    <source>
        <dbReference type="ARBA" id="ARBA00006991"/>
    </source>
</evidence>
<proteinExistence type="inferred from homology"/>
<keyword evidence="11" id="KW-1185">Reference proteome</keyword>
<evidence type="ECO:0000259" key="9">
    <source>
        <dbReference type="PROSITE" id="PS50157"/>
    </source>
</evidence>
<evidence type="ECO:0000256" key="1">
    <source>
        <dbReference type="ARBA" id="ARBA00004123"/>
    </source>
</evidence>
<evidence type="ECO:0000256" key="4">
    <source>
        <dbReference type="ARBA" id="ARBA00022737"/>
    </source>
</evidence>
<reference evidence="10 11" key="1">
    <citation type="submission" date="2024-05" db="EMBL/GenBank/DDBJ databases">
        <authorList>
            <person name="Wallberg A."/>
        </authorList>
    </citation>
    <scope>NUCLEOTIDE SEQUENCE [LARGE SCALE GENOMIC DNA]</scope>
</reference>
<accession>A0AAV2R1R2</accession>
<name>A0AAV2R1R2_MEGNR</name>
<dbReference type="Proteomes" id="UP001497623">
    <property type="component" value="Unassembled WGS sequence"/>
</dbReference>
<gene>
    <name evidence="10" type="ORF">MNOR_LOCUS19437</name>
</gene>
<keyword evidence="7" id="KW-0539">Nucleus</keyword>
<dbReference type="PROSITE" id="PS50157">
    <property type="entry name" value="ZINC_FINGER_C2H2_2"/>
    <property type="match status" value="3"/>
</dbReference>
<evidence type="ECO:0000313" key="10">
    <source>
        <dbReference type="EMBL" id="CAL4110566.1"/>
    </source>
</evidence>
<dbReference type="PANTHER" id="PTHR14003:SF23">
    <property type="entry name" value="ZINC FINGER PROTEIN 143"/>
    <property type="match status" value="1"/>
</dbReference>
<dbReference type="FunFam" id="3.30.160.60:FF:001530">
    <property type="entry name" value="Zinc finger protein 268"/>
    <property type="match status" value="1"/>
</dbReference>
<evidence type="ECO:0000256" key="5">
    <source>
        <dbReference type="ARBA" id="ARBA00022771"/>
    </source>
</evidence>
<evidence type="ECO:0000256" key="6">
    <source>
        <dbReference type="ARBA" id="ARBA00022833"/>
    </source>
</evidence>
<dbReference type="FunFam" id="3.30.160.60:FF:000100">
    <property type="entry name" value="Zinc finger 45-like"/>
    <property type="match status" value="2"/>
</dbReference>
<keyword evidence="6" id="KW-0862">Zinc</keyword>
<evidence type="ECO:0000256" key="7">
    <source>
        <dbReference type="ARBA" id="ARBA00023242"/>
    </source>
</evidence>
<sequence length="129" mass="14830">MNIHTGQKPYKCSLCDKTFSHEISLLSHKRKHLDAGEKPAYQCSQCSKTFSNDSTLLKHMWNHDENLPHTCSQSYKEFRNKLVLIAHMRTHTGEKPYQCILNECTLETYKISVANITSFPHAATTCQTK</sequence>
<keyword evidence="3" id="KW-0479">Metal-binding</keyword>
<evidence type="ECO:0000256" key="3">
    <source>
        <dbReference type="ARBA" id="ARBA00022723"/>
    </source>
</evidence>
<dbReference type="GO" id="GO:0000785">
    <property type="term" value="C:chromatin"/>
    <property type="evidence" value="ECO:0007669"/>
    <property type="project" value="TreeGrafter"/>
</dbReference>
<dbReference type="Pfam" id="PF23561">
    <property type="entry name" value="zf-C2H2_15"/>
    <property type="match status" value="1"/>
</dbReference>
<keyword evidence="4" id="KW-0677">Repeat</keyword>
<dbReference type="SUPFAM" id="SSF57667">
    <property type="entry name" value="beta-beta-alpha zinc fingers"/>
    <property type="match status" value="2"/>
</dbReference>
<dbReference type="GO" id="GO:0008270">
    <property type="term" value="F:zinc ion binding"/>
    <property type="evidence" value="ECO:0007669"/>
    <property type="project" value="UniProtKB-KW"/>
</dbReference>
<evidence type="ECO:0000256" key="8">
    <source>
        <dbReference type="PROSITE-ProRule" id="PRU00042"/>
    </source>
</evidence>
<dbReference type="SMART" id="SM00355">
    <property type="entry name" value="ZnF_C2H2"/>
    <property type="match status" value="3"/>
</dbReference>
<dbReference type="GO" id="GO:0031519">
    <property type="term" value="C:PcG protein complex"/>
    <property type="evidence" value="ECO:0007669"/>
    <property type="project" value="TreeGrafter"/>
</dbReference>
<dbReference type="InterPro" id="IPR036236">
    <property type="entry name" value="Znf_C2H2_sf"/>
</dbReference>
<dbReference type="InterPro" id="IPR013087">
    <property type="entry name" value="Znf_C2H2_type"/>
</dbReference>
<feature type="domain" description="C2H2-type" evidence="9">
    <location>
        <begin position="41"/>
        <end position="68"/>
    </location>
</feature>
<dbReference type="EMBL" id="CAXKWB010014412">
    <property type="protein sequence ID" value="CAL4110566.1"/>
    <property type="molecule type" value="Genomic_DNA"/>
</dbReference>
<dbReference type="AlphaFoldDB" id="A0AAV2R1R2"/>
<dbReference type="GO" id="GO:0000978">
    <property type="term" value="F:RNA polymerase II cis-regulatory region sequence-specific DNA binding"/>
    <property type="evidence" value="ECO:0007669"/>
    <property type="project" value="TreeGrafter"/>
</dbReference>
<dbReference type="GO" id="GO:0000981">
    <property type="term" value="F:DNA-binding transcription factor activity, RNA polymerase II-specific"/>
    <property type="evidence" value="ECO:0007669"/>
    <property type="project" value="TreeGrafter"/>
</dbReference>
<keyword evidence="5 8" id="KW-0863">Zinc-finger</keyword>
<evidence type="ECO:0000313" key="11">
    <source>
        <dbReference type="Proteomes" id="UP001497623"/>
    </source>
</evidence>
<comment type="caution">
    <text evidence="10">The sequence shown here is derived from an EMBL/GenBank/DDBJ whole genome shotgun (WGS) entry which is preliminary data.</text>
</comment>
<dbReference type="GO" id="GO:0005667">
    <property type="term" value="C:transcription regulator complex"/>
    <property type="evidence" value="ECO:0007669"/>
    <property type="project" value="TreeGrafter"/>
</dbReference>
<organism evidence="10 11">
    <name type="scientific">Meganyctiphanes norvegica</name>
    <name type="common">Northern krill</name>
    <name type="synonym">Thysanopoda norvegica</name>
    <dbReference type="NCBI Taxonomy" id="48144"/>
    <lineage>
        <taxon>Eukaryota</taxon>
        <taxon>Metazoa</taxon>
        <taxon>Ecdysozoa</taxon>
        <taxon>Arthropoda</taxon>
        <taxon>Crustacea</taxon>
        <taxon>Multicrustacea</taxon>
        <taxon>Malacostraca</taxon>
        <taxon>Eumalacostraca</taxon>
        <taxon>Eucarida</taxon>
        <taxon>Euphausiacea</taxon>
        <taxon>Euphausiidae</taxon>
        <taxon>Meganyctiphanes</taxon>
    </lineage>
</organism>
<feature type="domain" description="C2H2-type" evidence="9">
    <location>
        <begin position="69"/>
        <end position="96"/>
    </location>
</feature>
<dbReference type="Pfam" id="PF00096">
    <property type="entry name" value="zf-C2H2"/>
    <property type="match status" value="1"/>
</dbReference>
<protein>
    <recommendedName>
        <fullName evidence="9">C2H2-type domain-containing protein</fullName>
    </recommendedName>
</protein>
<dbReference type="InterPro" id="IPR056436">
    <property type="entry name" value="Znf-C2H2_ZIC1-5/GLI1-3-like"/>
</dbReference>
<feature type="domain" description="C2H2-type" evidence="9">
    <location>
        <begin position="10"/>
        <end position="39"/>
    </location>
</feature>
<dbReference type="Pfam" id="PF13894">
    <property type="entry name" value="zf-C2H2_4"/>
    <property type="match status" value="1"/>
</dbReference>
<dbReference type="Gene3D" id="3.30.160.60">
    <property type="entry name" value="Classic Zinc Finger"/>
    <property type="match status" value="3"/>
</dbReference>
<comment type="similarity">
    <text evidence="2">Belongs to the krueppel C2H2-type zinc-finger protein family.</text>
</comment>